<dbReference type="Proteomes" id="UP001358586">
    <property type="component" value="Chromosome 7"/>
</dbReference>
<reference evidence="1 2" key="1">
    <citation type="submission" date="2023-03" db="EMBL/GenBank/DDBJ databases">
        <title>WGS of Gossypium arboreum.</title>
        <authorList>
            <person name="Yu D."/>
        </authorList>
    </citation>
    <scope>NUCLEOTIDE SEQUENCE [LARGE SCALE GENOMIC DNA]</scope>
    <source>
        <tissue evidence="1">Leaf</tissue>
    </source>
</reference>
<accession>A0ABR0PFP5</accession>
<dbReference type="EMBL" id="JARKNE010000007">
    <property type="protein sequence ID" value="KAK5819985.1"/>
    <property type="molecule type" value="Genomic_DNA"/>
</dbReference>
<protein>
    <submittedName>
        <fullName evidence="1">Uncharacterized protein</fullName>
    </submittedName>
</protein>
<evidence type="ECO:0000313" key="2">
    <source>
        <dbReference type="Proteomes" id="UP001358586"/>
    </source>
</evidence>
<comment type="caution">
    <text evidence="1">The sequence shown here is derived from an EMBL/GenBank/DDBJ whole genome shotgun (WGS) entry which is preliminary data.</text>
</comment>
<organism evidence="1 2">
    <name type="scientific">Gossypium arboreum</name>
    <name type="common">Tree cotton</name>
    <name type="synonym">Gossypium nanking</name>
    <dbReference type="NCBI Taxonomy" id="29729"/>
    <lineage>
        <taxon>Eukaryota</taxon>
        <taxon>Viridiplantae</taxon>
        <taxon>Streptophyta</taxon>
        <taxon>Embryophyta</taxon>
        <taxon>Tracheophyta</taxon>
        <taxon>Spermatophyta</taxon>
        <taxon>Magnoliopsida</taxon>
        <taxon>eudicotyledons</taxon>
        <taxon>Gunneridae</taxon>
        <taxon>Pentapetalae</taxon>
        <taxon>rosids</taxon>
        <taxon>malvids</taxon>
        <taxon>Malvales</taxon>
        <taxon>Malvaceae</taxon>
        <taxon>Malvoideae</taxon>
        <taxon>Gossypium</taxon>
    </lineage>
</organism>
<sequence>MMTMSNRLTTVDSRRPLTIKNQMGQIVEHMMDYDKPMAVVDYGLRDVRQQKQREHSWPYNSRDAATKYLQGLRLEPLNFFLNYLEFSDRKCKIPLGSLYMVPMLRPDLEQPIPSTIVNITSGEHGEIVVRFWRDSTSNNKDEQPEA</sequence>
<name>A0ABR0PFP5_GOSAR</name>
<evidence type="ECO:0000313" key="1">
    <source>
        <dbReference type="EMBL" id="KAK5819985.1"/>
    </source>
</evidence>
<gene>
    <name evidence="1" type="ORF">PVK06_025026</name>
</gene>
<proteinExistence type="predicted"/>
<keyword evidence="2" id="KW-1185">Reference proteome</keyword>